<dbReference type="Proteomes" id="UP000324222">
    <property type="component" value="Unassembled WGS sequence"/>
</dbReference>
<sequence>MKVSVITAVLNVTLVKVPPQILFGGVWYIDPPPEPVHRCSHAPGYKQEIETYVLSASLSSLRLFPSGIE</sequence>
<keyword evidence="2" id="KW-1185">Reference proteome</keyword>
<evidence type="ECO:0000313" key="2">
    <source>
        <dbReference type="Proteomes" id="UP000324222"/>
    </source>
</evidence>
<proteinExistence type="predicted"/>
<reference evidence="1 2" key="1">
    <citation type="submission" date="2019-05" db="EMBL/GenBank/DDBJ databases">
        <title>Another draft genome of Portunus trituberculatus and its Hox gene families provides insights of decapod evolution.</title>
        <authorList>
            <person name="Jeong J.-H."/>
            <person name="Song I."/>
            <person name="Kim S."/>
            <person name="Choi T."/>
            <person name="Kim D."/>
            <person name="Ryu S."/>
            <person name="Kim W."/>
        </authorList>
    </citation>
    <scope>NUCLEOTIDE SEQUENCE [LARGE SCALE GENOMIC DNA]</scope>
    <source>
        <tissue evidence="1">Muscle</tissue>
    </source>
</reference>
<organism evidence="1 2">
    <name type="scientific">Portunus trituberculatus</name>
    <name type="common">Swimming crab</name>
    <name type="synonym">Neptunus trituberculatus</name>
    <dbReference type="NCBI Taxonomy" id="210409"/>
    <lineage>
        <taxon>Eukaryota</taxon>
        <taxon>Metazoa</taxon>
        <taxon>Ecdysozoa</taxon>
        <taxon>Arthropoda</taxon>
        <taxon>Crustacea</taxon>
        <taxon>Multicrustacea</taxon>
        <taxon>Malacostraca</taxon>
        <taxon>Eumalacostraca</taxon>
        <taxon>Eucarida</taxon>
        <taxon>Decapoda</taxon>
        <taxon>Pleocyemata</taxon>
        <taxon>Brachyura</taxon>
        <taxon>Eubrachyura</taxon>
        <taxon>Portunoidea</taxon>
        <taxon>Portunidae</taxon>
        <taxon>Portuninae</taxon>
        <taxon>Portunus</taxon>
    </lineage>
</organism>
<accession>A0A5B7IIE5</accession>
<gene>
    <name evidence="1" type="ORF">E2C01_076689</name>
</gene>
<dbReference type="EMBL" id="VSRR010058721">
    <property type="protein sequence ID" value="MPC82045.1"/>
    <property type="molecule type" value="Genomic_DNA"/>
</dbReference>
<protein>
    <submittedName>
        <fullName evidence="1">Uncharacterized protein</fullName>
    </submittedName>
</protein>
<evidence type="ECO:0000313" key="1">
    <source>
        <dbReference type="EMBL" id="MPC82045.1"/>
    </source>
</evidence>
<comment type="caution">
    <text evidence="1">The sequence shown here is derived from an EMBL/GenBank/DDBJ whole genome shotgun (WGS) entry which is preliminary data.</text>
</comment>
<name>A0A5B7IIE5_PORTR</name>
<dbReference type="AlphaFoldDB" id="A0A5B7IIE5"/>